<name>A0ABU1CAN3_9GAMM</name>
<accession>A0ABU1CAN3</accession>
<evidence type="ECO:0000313" key="2">
    <source>
        <dbReference type="Proteomes" id="UP001233535"/>
    </source>
</evidence>
<reference evidence="1 2" key="1">
    <citation type="submission" date="2023-04" db="EMBL/GenBank/DDBJ databases">
        <title>Lysobacter sp. strain UC isolated from soil sample.</title>
        <authorList>
            <person name="Choksket S."/>
            <person name="Harshvardhan F."/>
            <person name="Rana R."/>
            <person name="Patil P.B."/>
            <person name="Korpole S."/>
        </authorList>
    </citation>
    <scope>NUCLEOTIDE SEQUENCE [LARGE SCALE GENOMIC DNA]</scope>
    <source>
        <strain evidence="1 2">UC</strain>
    </source>
</reference>
<keyword evidence="2" id="KW-1185">Reference proteome</keyword>
<dbReference type="RefSeq" id="WP_309260639.1">
    <property type="nucleotide sequence ID" value="NZ_JARUHG010000001.1"/>
</dbReference>
<comment type="caution">
    <text evidence="1">The sequence shown here is derived from an EMBL/GenBank/DDBJ whole genome shotgun (WGS) entry which is preliminary data.</text>
</comment>
<dbReference type="Proteomes" id="UP001233535">
    <property type="component" value="Unassembled WGS sequence"/>
</dbReference>
<organism evidence="1 2">
    <name type="scientific">Lysobacter arvi</name>
    <dbReference type="NCBI Taxonomy" id="3038776"/>
    <lineage>
        <taxon>Bacteria</taxon>
        <taxon>Pseudomonadati</taxon>
        <taxon>Pseudomonadota</taxon>
        <taxon>Gammaproteobacteria</taxon>
        <taxon>Lysobacterales</taxon>
        <taxon>Lysobacteraceae</taxon>
        <taxon>Lysobacter</taxon>
    </lineage>
</organism>
<evidence type="ECO:0008006" key="3">
    <source>
        <dbReference type="Google" id="ProtNLM"/>
    </source>
</evidence>
<evidence type="ECO:0000313" key="1">
    <source>
        <dbReference type="EMBL" id="MDR0181449.1"/>
    </source>
</evidence>
<dbReference type="EMBL" id="JARUHG010000001">
    <property type="protein sequence ID" value="MDR0181449.1"/>
    <property type="molecule type" value="Genomic_DNA"/>
</dbReference>
<gene>
    <name evidence="1" type="ORF">P8609_00495</name>
</gene>
<protein>
    <recommendedName>
        <fullName evidence="3">Type II secretion system protein</fullName>
    </recommendedName>
</protein>
<sequence length="154" mass="17223">MFLIAVLAISALALGSLQHYERVRSNEAELLRIGNEFRRAIVHYRDAAMPRAYPRTLQDLLLDGRMGRMRRHLRKVYVDPMTGKPEWGLVVEQGVIVGVHSLSERAPLKVAGFDPEDADFDNARRYADWVFRASPVPLERLGPGQTPSQGATGG</sequence>
<proteinExistence type="predicted"/>